<comment type="caution">
    <text evidence="2">The sequence shown here is derived from an EMBL/GenBank/DDBJ whole genome shotgun (WGS) entry which is preliminary data.</text>
</comment>
<evidence type="ECO:0008006" key="4">
    <source>
        <dbReference type="Google" id="ProtNLM"/>
    </source>
</evidence>
<evidence type="ECO:0000313" key="3">
    <source>
        <dbReference type="Proteomes" id="UP001603978"/>
    </source>
</evidence>
<dbReference type="EMBL" id="JBICRM010000014">
    <property type="protein sequence ID" value="MFG1706192.1"/>
    <property type="molecule type" value="Genomic_DNA"/>
</dbReference>
<feature type="region of interest" description="Disordered" evidence="1">
    <location>
        <begin position="56"/>
        <end position="105"/>
    </location>
</feature>
<reference evidence="2 3" key="1">
    <citation type="submission" date="2024-10" db="EMBL/GenBank/DDBJ databases">
        <authorList>
            <person name="Topkara A.R."/>
            <person name="Saygin H."/>
        </authorList>
    </citation>
    <scope>NUCLEOTIDE SEQUENCE [LARGE SCALE GENOMIC DNA]</scope>
    <source>
        <strain evidence="2 3">M3C6</strain>
    </source>
</reference>
<dbReference type="InterPro" id="IPR036396">
    <property type="entry name" value="Cyt_P450_sf"/>
</dbReference>
<dbReference type="Gene3D" id="3.30.43.20">
    <property type="match status" value="1"/>
</dbReference>
<feature type="compositionally biased region" description="Polar residues" evidence="1">
    <location>
        <begin position="92"/>
        <end position="105"/>
    </location>
</feature>
<name>A0ABW7AIT2_9ACTN</name>
<organism evidence="2 3">
    <name type="scientific">Nonomuraea marmarensis</name>
    <dbReference type="NCBI Taxonomy" id="3351344"/>
    <lineage>
        <taxon>Bacteria</taxon>
        <taxon>Bacillati</taxon>
        <taxon>Actinomycetota</taxon>
        <taxon>Actinomycetes</taxon>
        <taxon>Streptosporangiales</taxon>
        <taxon>Streptosporangiaceae</taxon>
        <taxon>Nonomuraea</taxon>
    </lineage>
</organism>
<dbReference type="SUPFAM" id="SSF48264">
    <property type="entry name" value="Cytochrome P450"/>
    <property type="match status" value="1"/>
</dbReference>
<dbReference type="RefSeq" id="WP_393168818.1">
    <property type="nucleotide sequence ID" value="NZ_JBICRM010000014.1"/>
</dbReference>
<evidence type="ECO:0000313" key="2">
    <source>
        <dbReference type="EMBL" id="MFG1706192.1"/>
    </source>
</evidence>
<proteinExistence type="predicted"/>
<protein>
    <recommendedName>
        <fullName evidence="4">Cytochrome P450</fullName>
    </recommendedName>
</protein>
<sequence length="105" mass="11651">MLEKMLPGHEGLLADPYPAYARLREVRAPHRVSLANGLYGWLVTRYDDARAALADPRLSKDPRNAPADWQEAGRGRATPGPRRCGAWAPTWASWSRPSGGRQVTM</sequence>
<keyword evidence="3" id="KW-1185">Reference proteome</keyword>
<feature type="compositionally biased region" description="Low complexity" evidence="1">
    <location>
        <begin position="75"/>
        <end position="86"/>
    </location>
</feature>
<evidence type="ECO:0000256" key="1">
    <source>
        <dbReference type="SAM" id="MobiDB-lite"/>
    </source>
</evidence>
<dbReference type="Proteomes" id="UP001603978">
    <property type="component" value="Unassembled WGS sequence"/>
</dbReference>
<accession>A0ABW7AIT2</accession>
<gene>
    <name evidence="2" type="ORF">ACFLIM_23645</name>
</gene>